<dbReference type="STRING" id="619304.SAMN05421760_10435"/>
<gene>
    <name evidence="1" type="ORF">SAMN05421760_10435</name>
</gene>
<proteinExistence type="predicted"/>
<dbReference type="AlphaFoldDB" id="A0A1N7LHM9"/>
<evidence type="ECO:0000313" key="1">
    <source>
        <dbReference type="EMBL" id="SIS73271.1"/>
    </source>
</evidence>
<protein>
    <submittedName>
        <fullName evidence="1">Uncharacterized protein</fullName>
    </submittedName>
</protein>
<organism evidence="1 2">
    <name type="scientific">Neptunomonas antarctica</name>
    <dbReference type="NCBI Taxonomy" id="619304"/>
    <lineage>
        <taxon>Bacteria</taxon>
        <taxon>Pseudomonadati</taxon>
        <taxon>Pseudomonadota</taxon>
        <taxon>Gammaproteobacteria</taxon>
        <taxon>Oceanospirillales</taxon>
        <taxon>Oceanospirillaceae</taxon>
        <taxon>Neptunomonas</taxon>
    </lineage>
</organism>
<accession>A0A1N7LHM9</accession>
<reference evidence="2" key="1">
    <citation type="submission" date="2017-01" db="EMBL/GenBank/DDBJ databases">
        <authorList>
            <person name="Varghese N."/>
            <person name="Submissions S."/>
        </authorList>
    </citation>
    <scope>NUCLEOTIDE SEQUENCE [LARGE SCALE GENOMIC DNA]</scope>
    <source>
        <strain evidence="2">DSM 22306</strain>
    </source>
</reference>
<dbReference type="EMBL" id="FTOE01000004">
    <property type="protein sequence ID" value="SIS73271.1"/>
    <property type="molecule type" value="Genomic_DNA"/>
</dbReference>
<keyword evidence="2" id="KW-1185">Reference proteome</keyword>
<dbReference type="RefSeq" id="WP_156298831.1">
    <property type="nucleotide sequence ID" value="NZ_FTOE01000004.1"/>
</dbReference>
<sequence>MTTLYSFPFSLPCYRTRLAVGLLAHPVNVIENITGWMSRFENLAGYLKPVKMSGN</sequence>
<dbReference type="Proteomes" id="UP000185999">
    <property type="component" value="Unassembled WGS sequence"/>
</dbReference>
<name>A0A1N7LHM9_9GAMM</name>
<evidence type="ECO:0000313" key="2">
    <source>
        <dbReference type="Proteomes" id="UP000185999"/>
    </source>
</evidence>